<name>A0ABD4A942_9BACI</name>
<evidence type="ECO:0000313" key="2">
    <source>
        <dbReference type="Proteomes" id="UP000032076"/>
    </source>
</evidence>
<accession>A0ABD4A942</accession>
<dbReference type="Proteomes" id="UP000032076">
    <property type="component" value="Unassembled WGS sequence"/>
</dbReference>
<reference evidence="1 2" key="1">
    <citation type="submission" date="2015-01" db="EMBL/GenBank/DDBJ databases">
        <title>Draft Genome Sequences of Four Bacillus thermoamylovorans Strains, Isolated From Food Products.</title>
        <authorList>
            <person name="Krawcyk A.O."/>
            <person name="Berendsen E.M."/>
            <person name="Eijlander R.T."/>
            <person name="de Jong A."/>
            <person name="Wells-Bennik M."/>
            <person name="Kuipers O.P."/>
        </authorList>
    </citation>
    <scope>NUCLEOTIDE SEQUENCE [LARGE SCALE GENOMIC DNA]</scope>
    <source>
        <strain evidence="1 2">B4167</strain>
    </source>
</reference>
<comment type="caution">
    <text evidence="1">The sequence shown here is derived from an EMBL/GenBank/DDBJ whole genome shotgun (WGS) entry which is preliminary data.</text>
</comment>
<dbReference type="AlphaFoldDB" id="A0ABD4A942"/>
<sequence>MLPKPLLSPKKYKIFSAAVFSREAFLVHRKRKFFSAVIYSFDAFFERCYLKLKITCNKQIQVSLLEIYNFT</sequence>
<gene>
    <name evidence="1" type="ORF">B4167_2163</name>
</gene>
<proteinExistence type="predicted"/>
<organism evidence="1 2">
    <name type="scientific">Caldibacillus thermoamylovorans</name>
    <dbReference type="NCBI Taxonomy" id="35841"/>
    <lineage>
        <taxon>Bacteria</taxon>
        <taxon>Bacillati</taxon>
        <taxon>Bacillota</taxon>
        <taxon>Bacilli</taxon>
        <taxon>Bacillales</taxon>
        <taxon>Bacillaceae</taxon>
        <taxon>Caldibacillus</taxon>
    </lineage>
</organism>
<dbReference type="EMBL" id="JXLU01000045">
    <property type="protein sequence ID" value="KIO73381.1"/>
    <property type="molecule type" value="Genomic_DNA"/>
</dbReference>
<evidence type="ECO:0000313" key="1">
    <source>
        <dbReference type="EMBL" id="KIO73381.1"/>
    </source>
</evidence>
<protein>
    <submittedName>
        <fullName evidence="1">Uncharacterized protein</fullName>
    </submittedName>
</protein>